<proteinExistence type="predicted"/>
<sequence length="262" mass="29358">MAHLEQSTCGLLQAGPTWLSPLLETEFFGYLRKASHRDVVRVADIKKYLDISNIQLYPINGAKIVFLQSRPQTKSCKGAPKYCDTCHRSLADQVRFCSINCKRVAVCDASVRDLELTLSHSIDSVSDGTDSMNLEATNFSPSTPNRHGNHTELNNLSLKMPPFKRQKISEDRSHSLSPMSVLGAGVAFRFDCLRFTAPPRPSDTVNLVQECTAGSSSTRCGRHSFELFNDIPLKAEHCENASLIVHYFRQWIYVHALQLQSK</sequence>
<dbReference type="PANTHER" id="PTHR31065">
    <property type="entry name" value="PLATZ TRANSCRIPTION FACTOR FAMILY PROTEIN"/>
    <property type="match status" value="1"/>
</dbReference>
<keyword evidence="3" id="KW-1185">Reference proteome</keyword>
<accession>A0A2K1KV60</accession>
<reference evidence="1 3" key="2">
    <citation type="journal article" date="2018" name="Plant J.">
        <title>The Physcomitrella patens chromosome-scale assembly reveals moss genome structure and evolution.</title>
        <authorList>
            <person name="Lang D."/>
            <person name="Ullrich K.K."/>
            <person name="Murat F."/>
            <person name="Fuchs J."/>
            <person name="Jenkins J."/>
            <person name="Haas F.B."/>
            <person name="Piednoel M."/>
            <person name="Gundlach H."/>
            <person name="Van Bel M."/>
            <person name="Meyberg R."/>
            <person name="Vives C."/>
            <person name="Morata J."/>
            <person name="Symeonidi A."/>
            <person name="Hiss M."/>
            <person name="Muchero W."/>
            <person name="Kamisugi Y."/>
            <person name="Saleh O."/>
            <person name="Blanc G."/>
            <person name="Decker E.L."/>
            <person name="van Gessel N."/>
            <person name="Grimwood J."/>
            <person name="Hayes R.D."/>
            <person name="Graham S.W."/>
            <person name="Gunter L.E."/>
            <person name="McDaniel S.F."/>
            <person name="Hoernstein S.N.W."/>
            <person name="Larsson A."/>
            <person name="Li F.W."/>
            <person name="Perroud P.F."/>
            <person name="Phillips J."/>
            <person name="Ranjan P."/>
            <person name="Rokshar D.S."/>
            <person name="Rothfels C.J."/>
            <person name="Schneider L."/>
            <person name="Shu S."/>
            <person name="Stevenson D.W."/>
            <person name="Thummler F."/>
            <person name="Tillich M."/>
            <person name="Villarreal Aguilar J.C."/>
            <person name="Widiez T."/>
            <person name="Wong G.K."/>
            <person name="Wymore A."/>
            <person name="Zhang Y."/>
            <person name="Zimmer A.D."/>
            <person name="Quatrano R.S."/>
            <person name="Mayer K.F.X."/>
            <person name="Goodstein D."/>
            <person name="Casacuberta J.M."/>
            <person name="Vandepoele K."/>
            <person name="Reski R."/>
            <person name="Cuming A.C."/>
            <person name="Tuskan G.A."/>
            <person name="Maumus F."/>
            <person name="Salse J."/>
            <person name="Schmutz J."/>
            <person name="Rensing S.A."/>
        </authorList>
    </citation>
    <scope>NUCLEOTIDE SEQUENCE [LARGE SCALE GENOMIC DNA]</scope>
    <source>
        <strain evidence="2 3">cv. Gransden 2004</strain>
    </source>
</reference>
<dbReference type="AlphaFoldDB" id="A0A2K1KV60"/>
<dbReference type="PANTHER" id="PTHR31065:SF46">
    <property type="entry name" value="PLATZ TRANSCRIPTION FACTOR FAMILY PROTEIN-RELATED"/>
    <property type="match status" value="1"/>
</dbReference>
<gene>
    <name evidence="1" type="ORF">PHYPA_004671</name>
</gene>
<evidence type="ECO:0000313" key="2">
    <source>
        <dbReference type="EnsemblPlants" id="Pp3c3_19680V3.1"/>
    </source>
</evidence>
<reference evidence="1 3" key="1">
    <citation type="journal article" date="2008" name="Science">
        <title>The Physcomitrella genome reveals evolutionary insights into the conquest of land by plants.</title>
        <authorList>
            <person name="Rensing S."/>
            <person name="Lang D."/>
            <person name="Zimmer A."/>
            <person name="Terry A."/>
            <person name="Salamov A."/>
            <person name="Shapiro H."/>
            <person name="Nishiyama T."/>
            <person name="Perroud P.-F."/>
            <person name="Lindquist E."/>
            <person name="Kamisugi Y."/>
            <person name="Tanahashi T."/>
            <person name="Sakakibara K."/>
            <person name="Fujita T."/>
            <person name="Oishi K."/>
            <person name="Shin-I T."/>
            <person name="Kuroki Y."/>
            <person name="Toyoda A."/>
            <person name="Suzuki Y."/>
            <person name="Hashimoto A."/>
            <person name="Yamaguchi K."/>
            <person name="Sugano A."/>
            <person name="Kohara Y."/>
            <person name="Fujiyama A."/>
            <person name="Anterola A."/>
            <person name="Aoki S."/>
            <person name="Ashton N."/>
            <person name="Barbazuk W.B."/>
            <person name="Barker E."/>
            <person name="Bennetzen J."/>
            <person name="Bezanilla M."/>
            <person name="Blankenship R."/>
            <person name="Cho S.H."/>
            <person name="Dutcher S."/>
            <person name="Estelle M."/>
            <person name="Fawcett J.A."/>
            <person name="Gundlach H."/>
            <person name="Hanada K."/>
            <person name="Heyl A."/>
            <person name="Hicks K.A."/>
            <person name="Hugh J."/>
            <person name="Lohr M."/>
            <person name="Mayer K."/>
            <person name="Melkozernov A."/>
            <person name="Murata T."/>
            <person name="Nelson D."/>
            <person name="Pils B."/>
            <person name="Prigge M."/>
            <person name="Reiss B."/>
            <person name="Renner T."/>
            <person name="Rombauts S."/>
            <person name="Rushton P."/>
            <person name="Sanderfoot A."/>
            <person name="Schween G."/>
            <person name="Shiu S.-H."/>
            <person name="Stueber K."/>
            <person name="Theodoulou F.L."/>
            <person name="Tu H."/>
            <person name="Van de Peer Y."/>
            <person name="Verrier P.J."/>
            <person name="Waters E."/>
            <person name="Wood A."/>
            <person name="Yang L."/>
            <person name="Cove D."/>
            <person name="Cuming A."/>
            <person name="Hasebe M."/>
            <person name="Lucas S."/>
            <person name="Mishler D.B."/>
            <person name="Reski R."/>
            <person name="Grigoriev I."/>
            <person name="Quatrano R.S."/>
            <person name="Boore J.L."/>
        </authorList>
    </citation>
    <scope>NUCLEOTIDE SEQUENCE [LARGE SCALE GENOMIC DNA]</scope>
    <source>
        <strain evidence="2 3">cv. Gransden 2004</strain>
    </source>
</reference>
<dbReference type="Proteomes" id="UP000006727">
    <property type="component" value="Chromosome 3"/>
</dbReference>
<reference evidence="2" key="3">
    <citation type="submission" date="2020-12" db="UniProtKB">
        <authorList>
            <consortium name="EnsemblPlants"/>
        </authorList>
    </citation>
    <scope>IDENTIFICATION</scope>
</reference>
<name>A0A2K1KV60_PHYPA</name>
<evidence type="ECO:0008006" key="4">
    <source>
        <dbReference type="Google" id="ProtNLM"/>
    </source>
</evidence>
<dbReference type="InParanoid" id="A0A2K1KV60"/>
<evidence type="ECO:0000313" key="3">
    <source>
        <dbReference type="Proteomes" id="UP000006727"/>
    </source>
</evidence>
<dbReference type="EnsemblPlants" id="Pp3c3_19680V3.1">
    <property type="protein sequence ID" value="Pp3c3_19680V3.1"/>
    <property type="gene ID" value="Pp3c3_19680"/>
</dbReference>
<protein>
    <recommendedName>
        <fullName evidence="4">PLATZ transcription factor family protein</fullName>
    </recommendedName>
</protein>
<dbReference type="EMBL" id="ABEU02000003">
    <property type="protein sequence ID" value="PNR57677.1"/>
    <property type="molecule type" value="Genomic_DNA"/>
</dbReference>
<evidence type="ECO:0000313" key="1">
    <source>
        <dbReference type="EMBL" id="PNR57677.1"/>
    </source>
</evidence>
<dbReference type="Pfam" id="PF04640">
    <property type="entry name" value="PLATZ"/>
    <property type="match status" value="1"/>
</dbReference>
<dbReference type="Gramene" id="Pp3c3_19680V3.1">
    <property type="protein sequence ID" value="Pp3c3_19680V3.1"/>
    <property type="gene ID" value="Pp3c3_19680"/>
</dbReference>
<dbReference type="InterPro" id="IPR006734">
    <property type="entry name" value="PLATZ"/>
</dbReference>
<dbReference type="PaxDb" id="3218-PP1S204_48V6.1"/>
<organism evidence="1">
    <name type="scientific">Physcomitrium patens</name>
    <name type="common">Spreading-leaved earth moss</name>
    <name type="synonym">Physcomitrella patens</name>
    <dbReference type="NCBI Taxonomy" id="3218"/>
    <lineage>
        <taxon>Eukaryota</taxon>
        <taxon>Viridiplantae</taxon>
        <taxon>Streptophyta</taxon>
        <taxon>Embryophyta</taxon>
        <taxon>Bryophyta</taxon>
        <taxon>Bryophytina</taxon>
        <taxon>Bryopsida</taxon>
        <taxon>Funariidae</taxon>
        <taxon>Funariales</taxon>
        <taxon>Funariaceae</taxon>
        <taxon>Physcomitrium</taxon>
    </lineage>
</organism>